<comment type="similarity">
    <text evidence="1 3">Belongs to the HAD-like hydrolase superfamily. S-2-haloalkanoic acid dehalogenase family.</text>
</comment>
<dbReference type="SFLD" id="SFLDG01129">
    <property type="entry name" value="C1.5:_HAD__Beta-PGM__Phosphata"/>
    <property type="match status" value="1"/>
</dbReference>
<keyword evidence="2 3" id="KW-0378">Hydrolase</keyword>
<dbReference type="InterPro" id="IPR006328">
    <property type="entry name" value="2-HAD"/>
</dbReference>
<dbReference type="InterPro" id="IPR051540">
    <property type="entry name" value="S-2-haloacid_dehalogenase"/>
</dbReference>
<dbReference type="PRINTS" id="PR00413">
    <property type="entry name" value="HADHALOGNASE"/>
</dbReference>
<protein>
    <recommendedName>
        <fullName evidence="3">(S)-2-haloacid dehalogenase</fullName>
        <ecNumber evidence="3">3.8.1.2</ecNumber>
    </recommendedName>
    <alternativeName>
        <fullName evidence="3">2-haloalkanoic acid dehalogenase</fullName>
    </alternativeName>
    <alternativeName>
        <fullName evidence="3">Halocarboxylic acid halidohydrolase</fullName>
    </alternativeName>
    <alternativeName>
        <fullName evidence="3">L-2-haloacid dehalogenase</fullName>
    </alternativeName>
</protein>
<sequence>MKRNTVLFDINETVLNLNKLKPKFEQAFADESVLGLWFSTLLHSSTVCAVTGLKTEFATLAGDILNNVAARKGVNLSDQARDDILATFASLNAHDDIKPALTKLRDNGYETIAFSNSSLALIKKQIENAGLSSYFSKVVSVEETGSFKPDPKVYQFVADLLEQPISSLRLVATHDWDTHGAMSSGMLAAYIDRAGTPYNPQYLKPSIIEKNMNDIVSQIINDDK</sequence>
<comment type="caution">
    <text evidence="4">The sequence shown here is derived from an EMBL/GenBank/DDBJ whole genome shotgun (WGS) entry which is preliminary data.</text>
</comment>
<dbReference type="InterPro" id="IPR023214">
    <property type="entry name" value="HAD_sf"/>
</dbReference>
<evidence type="ECO:0000313" key="4">
    <source>
        <dbReference type="EMBL" id="MEL0657887.1"/>
    </source>
</evidence>
<keyword evidence="5" id="KW-1185">Reference proteome</keyword>
<dbReference type="SUPFAM" id="SSF56784">
    <property type="entry name" value="HAD-like"/>
    <property type="match status" value="1"/>
</dbReference>
<evidence type="ECO:0000313" key="5">
    <source>
        <dbReference type="Proteomes" id="UP001366060"/>
    </source>
</evidence>
<dbReference type="Proteomes" id="UP001366060">
    <property type="component" value="Unassembled WGS sequence"/>
</dbReference>
<dbReference type="NCBIfam" id="TIGR01493">
    <property type="entry name" value="HAD-SF-IA-v2"/>
    <property type="match status" value="1"/>
</dbReference>
<dbReference type="Pfam" id="PF00702">
    <property type="entry name" value="Hydrolase"/>
    <property type="match status" value="1"/>
</dbReference>
<dbReference type="EMBL" id="JBAKBA010000002">
    <property type="protein sequence ID" value="MEL0657887.1"/>
    <property type="molecule type" value="Genomic_DNA"/>
</dbReference>
<dbReference type="EC" id="3.8.1.2" evidence="3"/>
<accession>A0ABU9H7N0</accession>
<name>A0ABU9H7N0_9GAMM</name>
<dbReference type="InterPro" id="IPR036412">
    <property type="entry name" value="HAD-like_sf"/>
</dbReference>
<gene>
    <name evidence="4" type="ORF">V6255_01945</name>
</gene>
<dbReference type="RefSeq" id="WP_341626633.1">
    <property type="nucleotide sequence ID" value="NZ_JBAKBA010000002.1"/>
</dbReference>
<dbReference type="NCBIfam" id="TIGR01428">
    <property type="entry name" value="HAD_type_II"/>
    <property type="match status" value="1"/>
</dbReference>
<dbReference type="PANTHER" id="PTHR43316:SF3">
    <property type="entry name" value="HALOACID DEHALOGENASE, TYPE II (AFU_ORTHOLOGUE AFUA_2G07750)-RELATED"/>
    <property type="match status" value="1"/>
</dbReference>
<dbReference type="InterPro" id="IPR023198">
    <property type="entry name" value="PGP-like_dom2"/>
</dbReference>
<dbReference type="SFLD" id="SFLDS00003">
    <property type="entry name" value="Haloacid_Dehalogenase"/>
    <property type="match status" value="1"/>
</dbReference>
<comment type="catalytic activity">
    <reaction evidence="3">
        <text>an (S)-2-haloacid + H2O = a (2R)-2-hydroxycarboxylate + a halide anion + H(+)</text>
        <dbReference type="Rhea" id="RHEA:11192"/>
        <dbReference type="ChEBI" id="CHEBI:15377"/>
        <dbReference type="ChEBI" id="CHEBI:15378"/>
        <dbReference type="ChEBI" id="CHEBI:16042"/>
        <dbReference type="ChEBI" id="CHEBI:58314"/>
        <dbReference type="ChEBI" id="CHEBI:137405"/>
        <dbReference type="EC" id="3.8.1.2"/>
    </reaction>
</comment>
<dbReference type="Gene3D" id="3.40.50.1000">
    <property type="entry name" value="HAD superfamily/HAD-like"/>
    <property type="match status" value="1"/>
</dbReference>
<comment type="function">
    <text evidence="3">Catalyzes the hydrolytic dehalogenation of small (S)-2-haloalkanoic acids to yield the corresponding (R)-2-hydroxyalkanoic acids.</text>
</comment>
<evidence type="ECO:0000256" key="1">
    <source>
        <dbReference type="ARBA" id="ARBA00008106"/>
    </source>
</evidence>
<organism evidence="4 5">
    <name type="scientific">Psychromonas arctica</name>
    <dbReference type="NCBI Taxonomy" id="168275"/>
    <lineage>
        <taxon>Bacteria</taxon>
        <taxon>Pseudomonadati</taxon>
        <taxon>Pseudomonadota</taxon>
        <taxon>Gammaproteobacteria</taxon>
        <taxon>Alteromonadales</taxon>
        <taxon>Psychromonadaceae</taxon>
        <taxon>Psychromonas</taxon>
    </lineage>
</organism>
<evidence type="ECO:0000256" key="3">
    <source>
        <dbReference type="RuleBase" id="RU368077"/>
    </source>
</evidence>
<dbReference type="Gene3D" id="1.10.150.240">
    <property type="entry name" value="Putative phosphatase, domain 2"/>
    <property type="match status" value="1"/>
</dbReference>
<evidence type="ECO:0000256" key="2">
    <source>
        <dbReference type="ARBA" id="ARBA00022801"/>
    </source>
</evidence>
<reference evidence="4 5" key="1">
    <citation type="submission" date="2024-02" db="EMBL/GenBank/DDBJ databases">
        <title>Bacteria isolated from the canopy kelp, Nereocystis luetkeana.</title>
        <authorList>
            <person name="Pfister C.A."/>
            <person name="Younker I.T."/>
            <person name="Light S.H."/>
        </authorList>
    </citation>
    <scope>NUCLEOTIDE SEQUENCE [LARGE SCALE GENOMIC DNA]</scope>
    <source>
        <strain evidence="4 5">TI.2.07</strain>
    </source>
</reference>
<dbReference type="InterPro" id="IPR006439">
    <property type="entry name" value="HAD-SF_hydro_IA"/>
</dbReference>
<dbReference type="PANTHER" id="PTHR43316">
    <property type="entry name" value="HYDROLASE, HALOACID DELAHOGENASE-RELATED"/>
    <property type="match status" value="1"/>
</dbReference>
<proteinExistence type="inferred from homology"/>